<evidence type="ECO:0000313" key="2">
    <source>
        <dbReference type="Proteomes" id="UP000034616"/>
    </source>
</evidence>
<evidence type="ECO:0000313" key="1">
    <source>
        <dbReference type="EMBL" id="KKR87441.1"/>
    </source>
</evidence>
<reference evidence="1 2" key="1">
    <citation type="journal article" date="2015" name="Nature">
        <title>rRNA introns, odd ribosomes, and small enigmatic genomes across a large radiation of phyla.</title>
        <authorList>
            <person name="Brown C.T."/>
            <person name="Hug L.A."/>
            <person name="Thomas B.C."/>
            <person name="Sharon I."/>
            <person name="Castelle C.J."/>
            <person name="Singh A."/>
            <person name="Wilkins M.J."/>
            <person name="Williams K.H."/>
            <person name="Banfield J.F."/>
        </authorList>
    </citation>
    <scope>NUCLEOTIDE SEQUENCE [LARGE SCALE GENOMIC DNA]</scope>
</reference>
<proteinExistence type="predicted"/>
<dbReference type="Proteomes" id="UP000034616">
    <property type="component" value="Unassembled WGS sequence"/>
</dbReference>
<name>A0A0G0UIT1_9BACT</name>
<dbReference type="AlphaFoldDB" id="A0A0G0UIT1"/>
<accession>A0A0G0UIT1</accession>
<gene>
    <name evidence="1" type="ORF">UU35_C0003G0068</name>
</gene>
<feature type="non-terminal residue" evidence="1">
    <location>
        <position position="92"/>
    </location>
</feature>
<protein>
    <submittedName>
        <fullName evidence="1">Uncharacterized protein</fullName>
    </submittedName>
</protein>
<dbReference type="EMBL" id="LCAH01000003">
    <property type="protein sequence ID" value="KKR87441.1"/>
    <property type="molecule type" value="Genomic_DNA"/>
</dbReference>
<comment type="caution">
    <text evidence="1">The sequence shown here is derived from an EMBL/GenBank/DDBJ whole genome shotgun (WGS) entry which is preliminary data.</text>
</comment>
<organism evidence="1 2">
    <name type="scientific">Candidatus Uhrbacteria bacterium GW2011_GWC2_41_11</name>
    <dbReference type="NCBI Taxonomy" id="1618985"/>
    <lineage>
        <taxon>Bacteria</taxon>
        <taxon>Candidatus Uhriibacteriota</taxon>
    </lineage>
</organism>
<sequence length="92" mass="9472">MPTAILTTSQTANFDGTADFDSSIDATGGVFQGTNALVFEGLTANDFETTFAITDPTVDQLITFQNGSGTVAFLTDIVGGSSLFTDGGTVTY</sequence>